<evidence type="ECO:0000313" key="2">
    <source>
        <dbReference type="Proteomes" id="UP000075920"/>
    </source>
</evidence>
<protein>
    <submittedName>
        <fullName evidence="1">Uncharacterized protein</fullName>
    </submittedName>
</protein>
<dbReference type="Proteomes" id="UP000075920">
    <property type="component" value="Unassembled WGS sequence"/>
</dbReference>
<accession>A0A182WHN2</accession>
<reference evidence="1" key="2">
    <citation type="submission" date="2020-05" db="UniProtKB">
        <authorList>
            <consortium name="EnsemblMetazoa"/>
        </authorList>
    </citation>
    <scope>IDENTIFICATION</scope>
    <source>
        <strain evidence="1">MINIMUS1</strain>
    </source>
</reference>
<keyword evidence="2" id="KW-1185">Reference proteome</keyword>
<dbReference type="PANTHER" id="PTHR33053:SF9">
    <property type="entry name" value="AGAP000105-PA"/>
    <property type="match status" value="1"/>
</dbReference>
<dbReference type="AlphaFoldDB" id="A0A182WHN2"/>
<dbReference type="VEuPathDB" id="VectorBase:AMIN009886"/>
<dbReference type="EnsemblMetazoa" id="AMIN009886-RA">
    <property type="protein sequence ID" value="AMIN009886-PA"/>
    <property type="gene ID" value="AMIN009886"/>
</dbReference>
<proteinExistence type="predicted"/>
<organism evidence="1 2">
    <name type="scientific">Anopheles minimus</name>
    <dbReference type="NCBI Taxonomy" id="112268"/>
    <lineage>
        <taxon>Eukaryota</taxon>
        <taxon>Metazoa</taxon>
        <taxon>Ecdysozoa</taxon>
        <taxon>Arthropoda</taxon>
        <taxon>Hexapoda</taxon>
        <taxon>Insecta</taxon>
        <taxon>Pterygota</taxon>
        <taxon>Neoptera</taxon>
        <taxon>Endopterygota</taxon>
        <taxon>Diptera</taxon>
        <taxon>Nematocera</taxon>
        <taxon>Culicoidea</taxon>
        <taxon>Culicidae</taxon>
        <taxon>Anophelinae</taxon>
        <taxon>Anopheles</taxon>
    </lineage>
</organism>
<sequence length="130" mass="14244">NVTLPDVLSLNISIDGLPLHKSGPATFWPILINIYEMPQVAPMVVAIFCGVSKPPRLEDYLRPLITELNELSDESIVINNIHHMVKVRAVIADAPARAFIKGVAYFNGVHGCLKCTCEGVFSAEARTVIF</sequence>
<dbReference type="PANTHER" id="PTHR33053">
    <property type="entry name" value="PROTEIN, PUTATIVE-RELATED"/>
    <property type="match status" value="1"/>
</dbReference>
<evidence type="ECO:0000313" key="1">
    <source>
        <dbReference type="EnsemblMetazoa" id="AMIN009886-PA"/>
    </source>
</evidence>
<name>A0A182WHN2_9DIPT</name>
<reference evidence="2" key="1">
    <citation type="submission" date="2013-03" db="EMBL/GenBank/DDBJ databases">
        <title>The Genome Sequence of Anopheles minimus MINIMUS1.</title>
        <authorList>
            <consortium name="The Broad Institute Genomics Platform"/>
            <person name="Neafsey D.E."/>
            <person name="Walton C."/>
            <person name="Walker B."/>
            <person name="Young S.K."/>
            <person name="Zeng Q."/>
            <person name="Gargeya S."/>
            <person name="Fitzgerald M."/>
            <person name="Haas B."/>
            <person name="Abouelleil A."/>
            <person name="Allen A.W."/>
            <person name="Alvarado L."/>
            <person name="Arachchi H.M."/>
            <person name="Berlin A.M."/>
            <person name="Chapman S.B."/>
            <person name="Gainer-Dewar J."/>
            <person name="Goldberg J."/>
            <person name="Griggs A."/>
            <person name="Gujja S."/>
            <person name="Hansen M."/>
            <person name="Howarth C."/>
            <person name="Imamovic A."/>
            <person name="Ireland A."/>
            <person name="Larimer J."/>
            <person name="McCowan C."/>
            <person name="Murphy C."/>
            <person name="Pearson M."/>
            <person name="Poon T.W."/>
            <person name="Priest M."/>
            <person name="Roberts A."/>
            <person name="Saif S."/>
            <person name="Shea T."/>
            <person name="Sisk P."/>
            <person name="Sykes S."/>
            <person name="Wortman J."/>
            <person name="Nusbaum C."/>
            <person name="Birren B."/>
        </authorList>
    </citation>
    <scope>NUCLEOTIDE SEQUENCE [LARGE SCALE GENOMIC DNA]</scope>
    <source>
        <strain evidence="2">MINIMUS1</strain>
    </source>
</reference>